<name>A0A8S1T6K8_PAROT</name>
<evidence type="ECO:0000313" key="3">
    <source>
        <dbReference type="Proteomes" id="UP000683925"/>
    </source>
</evidence>
<gene>
    <name evidence="2" type="ORF">POCTA_138.1.T0190353</name>
</gene>
<dbReference type="Proteomes" id="UP000683925">
    <property type="component" value="Unassembled WGS sequence"/>
</dbReference>
<evidence type="ECO:0000256" key="1">
    <source>
        <dbReference type="SAM" id="Phobius"/>
    </source>
</evidence>
<keyword evidence="1" id="KW-0812">Transmembrane</keyword>
<organism evidence="2 3">
    <name type="scientific">Paramecium octaurelia</name>
    <dbReference type="NCBI Taxonomy" id="43137"/>
    <lineage>
        <taxon>Eukaryota</taxon>
        <taxon>Sar</taxon>
        <taxon>Alveolata</taxon>
        <taxon>Ciliophora</taxon>
        <taxon>Intramacronucleata</taxon>
        <taxon>Oligohymenophorea</taxon>
        <taxon>Peniculida</taxon>
        <taxon>Parameciidae</taxon>
        <taxon>Paramecium</taxon>
    </lineage>
</organism>
<evidence type="ECO:0000313" key="2">
    <source>
        <dbReference type="EMBL" id="CAD8147277.1"/>
    </source>
</evidence>
<reference evidence="2" key="1">
    <citation type="submission" date="2021-01" db="EMBL/GenBank/DDBJ databases">
        <authorList>
            <consortium name="Genoscope - CEA"/>
            <person name="William W."/>
        </authorList>
    </citation>
    <scope>NUCLEOTIDE SEQUENCE</scope>
</reference>
<protein>
    <submittedName>
        <fullName evidence="2">Uncharacterized protein</fullName>
    </submittedName>
</protein>
<dbReference type="AlphaFoldDB" id="A0A8S1T6K8"/>
<comment type="caution">
    <text evidence="2">The sequence shown here is derived from an EMBL/GenBank/DDBJ whole genome shotgun (WGS) entry which is preliminary data.</text>
</comment>
<dbReference type="EMBL" id="CAJJDP010000019">
    <property type="protein sequence ID" value="CAD8147277.1"/>
    <property type="molecule type" value="Genomic_DNA"/>
</dbReference>
<dbReference type="OrthoDB" id="10376931at2759"/>
<accession>A0A8S1T6K8</accession>
<feature type="transmembrane region" description="Helical" evidence="1">
    <location>
        <begin position="65"/>
        <end position="87"/>
    </location>
</feature>
<keyword evidence="1" id="KW-1133">Transmembrane helix</keyword>
<sequence length="100" mass="11703">MDQAPKKSENKKDKIRISYGIMGIQGFLTGIEEFGGENQKIWQINYYLQSLYIIKNYVIKAAGKCSIFLICVFFVFDDIMLMISNLVRNHSYLYLNPLHR</sequence>
<keyword evidence="1" id="KW-0472">Membrane</keyword>
<proteinExistence type="predicted"/>
<keyword evidence="3" id="KW-1185">Reference proteome</keyword>